<proteinExistence type="predicted"/>
<dbReference type="Gene3D" id="3.40.50.300">
    <property type="entry name" value="P-loop containing nucleotide triphosphate hydrolases"/>
    <property type="match status" value="2"/>
</dbReference>
<dbReference type="STRING" id="617002.SAMN05660653_01984"/>
<accession>A0A1G6D888</accession>
<evidence type="ECO:0000313" key="3">
    <source>
        <dbReference type="Proteomes" id="UP000198771"/>
    </source>
</evidence>
<dbReference type="InterPro" id="IPR003959">
    <property type="entry name" value="ATPase_AAA_core"/>
</dbReference>
<organism evidence="2 3">
    <name type="scientific">Desulfonatronum thiosulfatophilum</name>
    <dbReference type="NCBI Taxonomy" id="617002"/>
    <lineage>
        <taxon>Bacteria</taxon>
        <taxon>Pseudomonadati</taxon>
        <taxon>Thermodesulfobacteriota</taxon>
        <taxon>Desulfovibrionia</taxon>
        <taxon>Desulfovibrionales</taxon>
        <taxon>Desulfonatronaceae</taxon>
        <taxon>Desulfonatronum</taxon>
    </lineage>
</organism>
<dbReference type="AlphaFoldDB" id="A0A1G6D888"/>
<dbReference type="GO" id="GO:0016887">
    <property type="term" value="F:ATP hydrolysis activity"/>
    <property type="evidence" value="ECO:0007669"/>
    <property type="project" value="InterPro"/>
</dbReference>
<feature type="domain" description="ATPase AAA-type core" evidence="1">
    <location>
        <begin position="24"/>
        <end position="289"/>
    </location>
</feature>
<dbReference type="OrthoDB" id="9815944at2"/>
<dbReference type="InterPro" id="IPR051396">
    <property type="entry name" value="Bact_Antivir_Def_Nuclease"/>
</dbReference>
<dbReference type="PANTHER" id="PTHR43581:SF2">
    <property type="entry name" value="EXCINUCLEASE ATPASE SUBUNIT"/>
    <property type="match status" value="1"/>
</dbReference>
<protein>
    <submittedName>
        <fullName evidence="2">ATPase/GTPase, AAA15 family</fullName>
    </submittedName>
</protein>
<name>A0A1G6D888_9BACT</name>
<dbReference type="Pfam" id="PF13304">
    <property type="entry name" value="AAA_21"/>
    <property type="match status" value="1"/>
</dbReference>
<evidence type="ECO:0000259" key="1">
    <source>
        <dbReference type="Pfam" id="PF13304"/>
    </source>
</evidence>
<evidence type="ECO:0000313" key="2">
    <source>
        <dbReference type="EMBL" id="SDB41105.1"/>
    </source>
</evidence>
<dbReference type="GO" id="GO:0005524">
    <property type="term" value="F:ATP binding"/>
    <property type="evidence" value="ECO:0007669"/>
    <property type="project" value="InterPro"/>
</dbReference>
<dbReference type="InterPro" id="IPR027417">
    <property type="entry name" value="P-loop_NTPase"/>
</dbReference>
<sequence length="351" mass="39108">MLTSLAVSNFSIFQELQLRFTGNLNIIVGENSTGKSHLLKLAYVLCAIQSESSETSVPAIHYHLDERIAEKLVAVFRPDFLGGLVNRSSVRSRCKVESHFMEHGALESSLGFSFAPNSRKKVSLETHKASRSFKEPVMMPPKEILTIFPSLSVIHDRRELFLDETYYDLSRKFLAGPLQSAKLAGIVNLIDELESILQGKIILEHGRFYVHTRDKGRLEVGLLAEGLRKIAQLAYLLLNGALSKGSTLFWDEPDANLNPKLIRKVAKALMVTAQSGIQIVIATHNLFLLRELALLRKDFSISPLFTGLECNNSGAVAHQADELEGLPNITALDEELEQSDRYLEQHLESAT</sequence>
<reference evidence="2 3" key="1">
    <citation type="submission" date="2016-10" db="EMBL/GenBank/DDBJ databases">
        <authorList>
            <person name="de Groot N.N."/>
        </authorList>
    </citation>
    <scope>NUCLEOTIDE SEQUENCE [LARGE SCALE GENOMIC DNA]</scope>
    <source>
        <strain evidence="2 3">ASO4-2</strain>
    </source>
</reference>
<dbReference type="SUPFAM" id="SSF52540">
    <property type="entry name" value="P-loop containing nucleoside triphosphate hydrolases"/>
    <property type="match status" value="1"/>
</dbReference>
<dbReference type="Proteomes" id="UP000198771">
    <property type="component" value="Unassembled WGS sequence"/>
</dbReference>
<dbReference type="CDD" id="cd00267">
    <property type="entry name" value="ABC_ATPase"/>
    <property type="match status" value="1"/>
</dbReference>
<keyword evidence="3" id="KW-1185">Reference proteome</keyword>
<gene>
    <name evidence="2" type="ORF">SAMN05660653_01984</name>
</gene>
<dbReference type="EMBL" id="FMXO01000010">
    <property type="protein sequence ID" value="SDB41105.1"/>
    <property type="molecule type" value="Genomic_DNA"/>
</dbReference>
<dbReference type="RefSeq" id="WP_092120818.1">
    <property type="nucleotide sequence ID" value="NZ_FMXO01000010.1"/>
</dbReference>
<dbReference type="PANTHER" id="PTHR43581">
    <property type="entry name" value="ATP/GTP PHOSPHATASE"/>
    <property type="match status" value="1"/>
</dbReference>